<dbReference type="Pfam" id="PF01451">
    <property type="entry name" value="LMWPc"/>
    <property type="match status" value="1"/>
</dbReference>
<accession>A0A3S1D750</accession>
<protein>
    <submittedName>
        <fullName evidence="6">Low molecular weight protein arginine phosphatase</fullName>
    </submittedName>
</protein>
<evidence type="ECO:0000313" key="6">
    <source>
        <dbReference type="EMBL" id="RUT33320.1"/>
    </source>
</evidence>
<dbReference type="CDD" id="cd16344">
    <property type="entry name" value="LMWPAP"/>
    <property type="match status" value="1"/>
</dbReference>
<evidence type="ECO:0000256" key="4">
    <source>
        <dbReference type="PIRSR" id="PIRSR617867-1"/>
    </source>
</evidence>
<comment type="caution">
    <text evidence="6">The sequence shown here is derived from an EMBL/GenBank/DDBJ whole genome shotgun (WGS) entry which is preliminary data.</text>
</comment>
<dbReference type="EMBL" id="RZNX01000002">
    <property type="protein sequence ID" value="RUT33320.1"/>
    <property type="molecule type" value="Genomic_DNA"/>
</dbReference>
<reference evidence="6 7" key="1">
    <citation type="submission" date="2018-12" db="EMBL/GenBank/DDBJ databases">
        <authorList>
            <person name="Sun L."/>
            <person name="Chen Z."/>
        </authorList>
    </citation>
    <scope>NUCLEOTIDE SEQUENCE [LARGE SCALE GENOMIC DNA]</scope>
    <source>
        <strain evidence="6 7">3-5-3</strain>
    </source>
</reference>
<evidence type="ECO:0000259" key="5">
    <source>
        <dbReference type="SMART" id="SM00226"/>
    </source>
</evidence>
<feature type="active site" description="Proton donor" evidence="4">
    <location>
        <position position="118"/>
    </location>
</feature>
<dbReference type="PANTHER" id="PTHR11717">
    <property type="entry name" value="LOW MOLECULAR WEIGHT PROTEIN TYROSINE PHOSPHATASE"/>
    <property type="match status" value="1"/>
</dbReference>
<proteinExistence type="inferred from homology"/>
<dbReference type="InterPro" id="IPR017867">
    <property type="entry name" value="Tyr_phospatase_low_mol_wt"/>
</dbReference>
<dbReference type="OrthoDB" id="9784339at2"/>
<evidence type="ECO:0000256" key="1">
    <source>
        <dbReference type="ARBA" id="ARBA00011063"/>
    </source>
</evidence>
<dbReference type="SMART" id="SM00226">
    <property type="entry name" value="LMWPc"/>
    <property type="match status" value="1"/>
</dbReference>
<dbReference type="InterPro" id="IPR050438">
    <property type="entry name" value="LMW_PTPase"/>
</dbReference>
<comment type="similarity">
    <text evidence="1">Belongs to the low molecular weight phosphotyrosine protein phosphatase family.</text>
</comment>
<dbReference type="PANTHER" id="PTHR11717:SF31">
    <property type="entry name" value="LOW MOLECULAR WEIGHT PROTEIN-TYROSINE-PHOSPHATASE ETP-RELATED"/>
    <property type="match status" value="1"/>
</dbReference>
<keyword evidence="7" id="KW-1185">Reference proteome</keyword>
<dbReference type="InterPro" id="IPR023485">
    <property type="entry name" value="Ptyr_pPase"/>
</dbReference>
<dbReference type="Proteomes" id="UP000272464">
    <property type="component" value="Unassembled WGS sequence"/>
</dbReference>
<dbReference type="PRINTS" id="PR00719">
    <property type="entry name" value="LMWPTPASE"/>
</dbReference>
<evidence type="ECO:0000256" key="2">
    <source>
        <dbReference type="ARBA" id="ARBA00022801"/>
    </source>
</evidence>
<feature type="domain" description="Phosphotyrosine protein phosphatase I" evidence="5">
    <location>
        <begin position="1"/>
        <end position="187"/>
    </location>
</feature>
<dbReference type="AlphaFoldDB" id="A0A3S1D750"/>
<gene>
    <name evidence="6" type="ORF">EJP77_06630</name>
</gene>
<organism evidence="6 7">
    <name type="scientific">Paenibacillus zeisoli</name>
    <dbReference type="NCBI Taxonomy" id="2496267"/>
    <lineage>
        <taxon>Bacteria</taxon>
        <taxon>Bacillati</taxon>
        <taxon>Bacillota</taxon>
        <taxon>Bacilli</taxon>
        <taxon>Bacillales</taxon>
        <taxon>Paenibacillaceae</taxon>
        <taxon>Paenibacillus</taxon>
    </lineage>
</organism>
<name>A0A3S1D750_9BACL</name>
<dbReference type="Gene3D" id="3.40.50.2300">
    <property type="match status" value="1"/>
</dbReference>
<feature type="active site" description="Nucleophile" evidence="4">
    <location>
        <position position="7"/>
    </location>
</feature>
<evidence type="ECO:0000256" key="3">
    <source>
        <dbReference type="ARBA" id="ARBA00022912"/>
    </source>
</evidence>
<dbReference type="RefSeq" id="WP_127198435.1">
    <property type="nucleotide sequence ID" value="NZ_RZNX01000002.1"/>
</dbReference>
<sequence>MRILFVCTGNTCRSPMAEGMLRKLAKERGVDVEVRSAGVSAAEGVQISYHAETVLRENQIHDEITSTPLRAELTEWADLILTLTQGHKRQVIQYFPGTAGKTYTLKEYVEDDEQVLADIRELDGLFAARELQMSLGQQMSAADGQRMIELRQRIPVYDISDPFGGSKEDYDRTAAEIRTALDKLMDLLKERNSR</sequence>
<keyword evidence="3" id="KW-0904">Protein phosphatase</keyword>
<dbReference type="SUPFAM" id="SSF52788">
    <property type="entry name" value="Phosphotyrosine protein phosphatases I"/>
    <property type="match status" value="1"/>
</dbReference>
<evidence type="ECO:0000313" key="7">
    <source>
        <dbReference type="Proteomes" id="UP000272464"/>
    </source>
</evidence>
<feature type="active site" description="Nucleophile" evidence="4">
    <location>
        <position position="13"/>
    </location>
</feature>
<dbReference type="InterPro" id="IPR036196">
    <property type="entry name" value="Ptyr_pPase_sf"/>
</dbReference>
<dbReference type="GO" id="GO:0004725">
    <property type="term" value="F:protein tyrosine phosphatase activity"/>
    <property type="evidence" value="ECO:0007669"/>
    <property type="project" value="InterPro"/>
</dbReference>
<keyword evidence="2" id="KW-0378">Hydrolase</keyword>